<feature type="region of interest" description="Disordered" evidence="2">
    <location>
        <begin position="2536"/>
        <end position="2560"/>
    </location>
</feature>
<dbReference type="EMBL" id="QZCW01000001">
    <property type="protein sequence ID" value="MCW5321251.1"/>
    <property type="molecule type" value="Genomic_DNA"/>
</dbReference>
<feature type="region of interest" description="Disordered" evidence="2">
    <location>
        <begin position="3692"/>
        <end position="3715"/>
    </location>
</feature>
<feature type="domain" description="Bacterial Ig-like" evidence="3">
    <location>
        <begin position="5"/>
        <end position="102"/>
    </location>
</feature>
<feature type="region of interest" description="Disordered" evidence="2">
    <location>
        <begin position="3458"/>
        <end position="3482"/>
    </location>
</feature>
<feature type="compositionally biased region" description="Low complexity" evidence="2">
    <location>
        <begin position="3462"/>
        <end position="3478"/>
    </location>
</feature>
<feature type="domain" description="Bacterial Ig-like" evidence="3">
    <location>
        <begin position="540"/>
        <end position="644"/>
    </location>
</feature>
<keyword evidence="5" id="KW-1185">Reference proteome</keyword>
<feature type="domain" description="Bacterial Ig-like" evidence="3">
    <location>
        <begin position="428"/>
        <end position="520"/>
    </location>
</feature>
<feature type="domain" description="Bacterial Ig-like" evidence="3">
    <location>
        <begin position="219"/>
        <end position="323"/>
    </location>
</feature>
<organism evidence="4 5">
    <name type="scientific">Verminephrobacter aporrectodeae subsp. tuberculatae</name>
    <dbReference type="NCBI Taxonomy" id="1110392"/>
    <lineage>
        <taxon>Bacteria</taxon>
        <taxon>Pseudomonadati</taxon>
        <taxon>Pseudomonadota</taxon>
        <taxon>Betaproteobacteria</taxon>
        <taxon>Burkholderiales</taxon>
        <taxon>Comamonadaceae</taxon>
        <taxon>Verminephrobacter</taxon>
    </lineage>
</organism>
<dbReference type="Proteomes" id="UP001208935">
    <property type="component" value="Unassembled WGS sequence"/>
</dbReference>
<feature type="domain" description="Bacterial Ig-like" evidence="3">
    <location>
        <begin position="749"/>
        <end position="841"/>
    </location>
</feature>
<dbReference type="RefSeq" id="WP_265281879.1">
    <property type="nucleotide sequence ID" value="NZ_QZCW01000001.1"/>
</dbReference>
<evidence type="ECO:0000256" key="1">
    <source>
        <dbReference type="ARBA" id="ARBA00022729"/>
    </source>
</evidence>
<dbReference type="InterPro" id="IPR011801">
    <property type="entry name" value="Swm_rep_I_cyn"/>
</dbReference>
<feature type="compositionally biased region" description="Low complexity" evidence="2">
    <location>
        <begin position="2994"/>
        <end position="3010"/>
    </location>
</feature>
<comment type="caution">
    <text evidence="4">The sequence shown here is derived from an EMBL/GenBank/DDBJ whole genome shotgun (WGS) entry which is preliminary data.</text>
</comment>
<feature type="compositionally biased region" description="Low complexity" evidence="2">
    <location>
        <begin position="3579"/>
        <end position="3595"/>
    </location>
</feature>
<dbReference type="Pfam" id="PF19078">
    <property type="entry name" value="Big_12"/>
    <property type="match status" value="10"/>
</dbReference>
<dbReference type="InterPro" id="IPR053784">
    <property type="entry name" value="Choice_anch_U_dom"/>
</dbReference>
<sequence length="4163" mass="419660">MSTQLNITLANSRLKAGDTTTVTFAFNEAVTGFTRDDVVLSDANGTLGEPTTSDNGRTWTATFTPTANVEDDSNTISVNLAGVTNTAGTAGSGQASSANYSIDTRRPTVAVTVADPDLGIGETTTVTFTFSEAVTGFTIGAIRVIPGGRHIVTVSDLRPSGTSSTVWTATVTPFANGDYSDIGVEMWRVSDLSGNAGLRETTYLTGNSISVDLVRPTAASTNPITFADTDLGLGETTTVTFRFSEAITGFALDDIDLSQAHGTLSGLRSTSGDGSSGDTWTALFTPTANTTSLTNTLGINLSGVRDIAGNAGQGSVRSGNYAVKTQGLTATITLADTALAVGETTTVTFTFSETVTGFTRDDIVFDATTGTLGEPTTSDNGTTWTATFTPTANVEDNSNTISVNLAGVTNTAGTAGSGQASSTNYSIDTRRPTLTITVADEYLGIGETTTATFTFSEAVTGFTGQALGIYGGLKVSISDPHPSGTSSTVWTATVTPVSNGHCEIGIDMWTVTDLAGNAGLREVTYSANSVIVDLVRPTAASTNPITLADTDLGLGETTTVTFRFSEAITGFALDDIDLSQAHGTLSGLRSTSGDGSSGDTWTALFTPTANTTSLTNTLGINLSGVRDIAGNAGQGSVRSGNYAVKTQGLTATITLADTALAVGETTTVTFTFSETVTGFTRDDIVFDATTGTLGEPTTSDNGTTWTATFTPTANVEDNSNTISVNLAGVTNTAGTAGSGQASSTNYSIDTRRPTLTITVADEYLGIGETTTATFTFSEAVTGFTGQALGIYGGLKVSISDPHPSGTSSTVWTATVTPVSNGHCEIGIDMWTVTDLAGNAGLREVTYSANSVIVDLVRPTAASTNPITLADTDLGLGETTTVTFRFSEAITGFALDDIDLSQAHGTLSGLRSTSGDGSSGDTWTALFTPTANTTSLTNTLGINLSGVRDIAGNAGQGSVRSGNYAVKTQGLTATIALADTALAVGETTTVTFTFSETVTGFTRDDIVFDATTGTLGEPTTSDNGTTWTATFTPTANVNTATNTIRVNLAGVNNAAGTAGTGTASSDNFIVDTTPPVINTATVNGDQLVLTYTEANTLDATALAGSAGFAVSSAAGTAITVNSAVVSATAKTVTLTLSRAVAQGEAVSLSYTKPATGAVVQDAAGNDAADFSSRAVTNTTPDTTPPQLITTGGGYQAPAISAYDGALGLRFNDASNLNADPARKPAAGDFTVLVDGVARTVTGVSVSALANLITLSLATPVIHGQRVTVAYQDSTPNDTNGIQDTAGNLLTSFPTIEVLNFQLDTTPPALSTTTVTDNQLVLTYTDTSSLDGATLAGNAGFTVSSATGTAITVSSAVVHATNKTVTLTLSRAVAQGEVVTLSYAKPATGNGVQDAAHNNATDFSSRAVTNNTPDTTPPEFSSATVTGSQLVISYTEANTLDATALAGNAGFAVSSAAGTAITVSGASVNATAKTVTLTLSRAVAQGEAVSLSYTKPATSAVVQDAAGNDAADFSSRAVTNTTPDTTPPQLITTGGGYQAPAISAYDGALGLRFNDASNLNADPARKPAAGDFTVLVDGVARTVTGVSVSALANLITLSLATPVIHGQRVTVAYQDSTPNDTNGIQDTAGNLLTSFPTIEVLNFQLDTTPPALSTTTVTDNQLVLTYTDTSSLDGATLAGNAGFTVSSATGTAITVSSAVVHATNKTVTLTLSRAVAQGEAVSLSYTKPATGAVVQDAAGNDAADFSSRAVTNNTPDRTPPQLITTGDDGYQIPTISVYTGNLVLRFNDASNLNADQDRKPAAGDFTVLVDGVPRAVTGVTVDAVAKLIKLSLATPPVTDGQHVTVAYQDSTPNDTNGIQDTAGNLLTSFPTTAVLNALPDTTAPALSTATVNDNQLVLTYTDTSSLDGAALAGNAGFTVSSATGTAITVNSAVVHATNKTVTLTLSRAVANGETVTVSYAKPATGNGVQDAAHNNAVDFSSRAVTNTTPDTTPPVINTTTVNGDQLVITYTEANTLDGTALAGNAGFAVNGATGTAITVSSARVNATAKTVTLTLSRAVAQGEAVSLSYTKPATGAVVQDAAGNDAADFSSRAVTNTTPATPAAPTDTTPPEFSSATVRDNQLVISYTEANTLDATALTGNAGFTVSSTAGTAITVSSAVVHATNKTVTLTLSRAVTQAETVTVSYAKPATSNGVQDAAHNNAVDFNSRTVTNTTPDTTPPEFSSATVRDNQLVISYTEANTLDATALAGNAGFTVSSTAGTAITVSSASVSATAKTVTLTLSRAVTNGETVTISYAKPTTGNGVQDAAHNNAADFSNRAVTNTTPDTTPPEFSSATVTGDQLVISYTEANTLDATALTGNAGFTVSSTAGTAITVSSARVNATAKTVTLTLSRAVTQAETVTVSYAKPATGNGVQDAAHNNAADFSSRAVTNTTPDTTPPEFSSATVRDNQLVISYTEANTLDATALTGNAGFTVNSTAGTAITVTSAVVSATAKTVTLTLSRSVANGETVTISYAKPAAGNGVQDAAHNNAADFSGRAVTNNTPATPTAPTDTTPPEFSSATVRDNQLVISYTEANALDATPLAGNAGFTVSSTAGTAITVSSARVDATAKTVTLTLSRAVTNGETVTVSYAKPATGNGVQDATHNNAADFSSRTVTNTTPDTTPPEFSSATVRDNQLVISYTEANTLAATALTGNAGFTVNSTAGTAITVSSASVDATAKTVTLTLSRAVTQAETVTVSYAKPAAGNGVQDAAHNNAVDFSGRAVTNNTPATPTAPTDTTPPEFSSATVRDNQLVISYTEANALDATALTGTAGFTVNSTTGTAITVSSASVNATAKTVTLTLSRAVANGETVTISYAKPTTGNGVQDAAHNNAVDFSGRAVTNTTPDTTPPVFSSATVRDNQLVISYTEANALDATALTGTAGFTVNSTAGTAITVSSASVNATAKTVTLTLSRAVANGETVTISYAKPTTGNGVQDAAHNNAVDFSSRAVTNNTPATPTAPTDTTPPEFSSATVTNNQLVISYTEANTLDATALTGTAGFTVNSTAGTAITVSSAVVSATAKTVTLTLSRTVVNGETVTVSYAKPAAGNGVQDAAHNNAVDFSSRAVTNNTPATPTAPTDTTPPEFSSATVTNNQLVISYTEANTLDATALTGNAGFTVRSTAGTAITVSSASVDATAKTVTLTLSRAVANGETVTISYAKPTTGNGVQDAAHNNAVDFSGRTVTNTTPATPTAPTDTTPPEFSSATVRDNQLVISYTEANALDATALTGTAGFTVNSTAGTAITVSSAVVSATAKTVTLTLSRAVTQAETVTVSYAKPAAGNGVQDAAHNNAADFSGRAVTNNTPATPTAPTDTTPPEFSSATVRDNQLVISYTEANALDATALTGNAGFTVSSTAGTAITVSSARVNATAKTVTLTLSRAVANGETVTISYAKPTTGNGVQDAAHNNAADFSGRAVTNNTPATPTAPTDTTPPEFSSATVRDNQLVISYTEANALDATALTGNAGFTVSSTAGTAITVSSAVVSATAKTVTLTLSRAVANGETVTVSYAKPTTGNGVQDAAHNNAVDFSGRAVTNNTPATPTAPTDTTPPEFSSATVRDNQLVISYTEANALDATALTGTAGFTVNSTTGTAITVSSAVVSATAKTVTLTLSRSVANGETVTISYAKPAAGNGVQDAAHNNAADFSGRAVTNNTPATPTAPTDTTPPEFSSATVRDNQLVISYTEANALDATALTGTAGFTVNSTTGTAITVSSASVNATAKTVTLTLSRTVVNGETVTVSYAKPAAGNGVQDAAHNNAADFSGRAVTNTTPDTTPPEFSSATVRDNLLELSYADANKLDANHTAPASAFALSSSSDTAITVSSVAVTAKTVTLTLSRAVASDEKLTLSYTKPATGDNVIQDAAGNDAASFGNQAVGNLTPTPTPKPALVPTPEHDPGAPTPKPGPAPTPEHDSGASNADHDGVPDEQENQAIGPRGSARGDGNGDGIQDSAQAAVTSFSAETSSSSSTSVTLVADSRNGKVPSSSNTCITSLEQKAVPAQTPKALETPIALTSFKATLKTAGSTETFSLYVDPEIGANGYWLQDHGGTWVNLASSPYGGKMVDEGGRLRLDFTITDGGAFDADGKADGVITAPGAAAQMPLSIVGQAPDGTPGGFWF</sequence>
<feature type="region of interest" description="Disordered" evidence="2">
    <location>
        <begin position="2645"/>
        <end position="2670"/>
    </location>
</feature>
<evidence type="ECO:0000256" key="2">
    <source>
        <dbReference type="SAM" id="MobiDB-lite"/>
    </source>
</evidence>
<dbReference type="Gene3D" id="2.60.40.1220">
    <property type="match status" value="21"/>
</dbReference>
<feature type="domain" description="Bacterial Ig-like" evidence="3">
    <location>
        <begin position="325"/>
        <end position="427"/>
    </location>
</feature>
<feature type="compositionally biased region" description="Low complexity" evidence="2">
    <location>
        <begin position="2093"/>
        <end position="2109"/>
    </location>
</feature>
<feature type="compositionally biased region" description="Low complexity" evidence="2">
    <location>
        <begin position="2767"/>
        <end position="2783"/>
    </location>
</feature>
<feature type="compositionally biased region" description="Low complexity" evidence="2">
    <location>
        <begin position="3345"/>
        <end position="3361"/>
    </location>
</feature>
<proteinExistence type="predicted"/>
<feature type="compositionally biased region" description="Polar residues" evidence="2">
    <location>
        <begin position="2645"/>
        <end position="2654"/>
    </location>
</feature>
<feature type="compositionally biased region" description="Polar residues" evidence="2">
    <location>
        <begin position="3916"/>
        <end position="3926"/>
    </location>
</feature>
<dbReference type="NCBIfam" id="NF041766">
    <property type="entry name" value="choice_anch_U"/>
    <property type="match status" value="1"/>
</dbReference>
<evidence type="ECO:0000313" key="5">
    <source>
        <dbReference type="Proteomes" id="UP001208935"/>
    </source>
</evidence>
<feature type="region of interest" description="Disordered" evidence="2">
    <location>
        <begin position="3223"/>
        <end position="3247"/>
    </location>
</feature>
<dbReference type="InterPro" id="IPR014755">
    <property type="entry name" value="Cu-Rt/internalin_Ig-like"/>
</dbReference>
<evidence type="ECO:0000313" key="4">
    <source>
        <dbReference type="EMBL" id="MCW5321251.1"/>
    </source>
</evidence>
<feature type="region of interest" description="Disordered" evidence="2">
    <location>
        <begin position="3916"/>
        <end position="4032"/>
    </location>
</feature>
<feature type="region of interest" description="Disordered" evidence="2">
    <location>
        <begin position="3109"/>
        <end position="3131"/>
    </location>
</feature>
<feature type="compositionally biased region" description="Low complexity" evidence="2">
    <location>
        <begin position="3696"/>
        <end position="3712"/>
    </location>
</feature>
<feature type="domain" description="Bacterial Ig-like" evidence="3">
    <location>
        <begin position="967"/>
        <end position="1067"/>
    </location>
</feature>
<feature type="compositionally biased region" description="Low complexity" evidence="2">
    <location>
        <begin position="3226"/>
        <end position="3244"/>
    </location>
</feature>
<dbReference type="InterPro" id="IPR028059">
    <property type="entry name" value="SWM_rpt"/>
</dbReference>
<feature type="compositionally biased region" description="Low complexity" evidence="2">
    <location>
        <begin position="3999"/>
        <end position="4022"/>
    </location>
</feature>
<feature type="domain" description="Bacterial Ig-like" evidence="3">
    <location>
        <begin position="103"/>
        <end position="201"/>
    </location>
</feature>
<feature type="region of interest" description="Disordered" evidence="2">
    <location>
        <begin position="2992"/>
        <end position="3014"/>
    </location>
</feature>
<feature type="compositionally biased region" description="Low complexity" evidence="2">
    <location>
        <begin position="3111"/>
        <end position="3127"/>
    </location>
</feature>
<feature type="compositionally biased region" description="Low complexity" evidence="2">
    <location>
        <begin position="2655"/>
        <end position="2666"/>
    </location>
</feature>
<dbReference type="Pfam" id="PF13753">
    <property type="entry name" value="SWM_repeat"/>
    <property type="match status" value="25"/>
</dbReference>
<dbReference type="NCBIfam" id="TIGR02059">
    <property type="entry name" value="swm_rep_I"/>
    <property type="match status" value="25"/>
</dbReference>
<dbReference type="InterPro" id="IPR044048">
    <property type="entry name" value="Big_12"/>
</dbReference>
<feature type="region of interest" description="Disordered" evidence="2">
    <location>
        <begin position="3341"/>
        <end position="3365"/>
    </location>
</feature>
<evidence type="ECO:0000259" key="3">
    <source>
        <dbReference type="Pfam" id="PF19078"/>
    </source>
</evidence>
<feature type="region of interest" description="Disordered" evidence="2">
    <location>
        <begin position="2093"/>
        <end position="2113"/>
    </location>
</feature>
<protein>
    <recommendedName>
        <fullName evidence="3">Bacterial Ig-like domain-containing protein</fullName>
    </recommendedName>
</protein>
<feature type="domain" description="Bacterial Ig-like" evidence="3">
    <location>
        <begin position="861"/>
        <end position="965"/>
    </location>
</feature>
<feature type="compositionally biased region" description="Low complexity" evidence="2">
    <location>
        <begin position="2540"/>
        <end position="2556"/>
    </location>
</feature>
<reference evidence="5" key="1">
    <citation type="submission" date="2023-07" db="EMBL/GenBank/DDBJ databases">
        <title>Verminephrobacter genomes.</title>
        <authorList>
            <person name="Lund M.B."/>
        </authorList>
    </citation>
    <scope>NUCLEOTIDE SEQUENCE [LARGE SCALE GENOMIC DNA]</scope>
    <source>
        <strain evidence="5">AtM5-05</strain>
    </source>
</reference>
<accession>A0ABT3KSI3</accession>
<feature type="compositionally biased region" description="Basic and acidic residues" evidence="2">
    <location>
        <begin position="3955"/>
        <end position="3969"/>
    </location>
</feature>
<feature type="region of interest" description="Disordered" evidence="2">
    <location>
        <begin position="3576"/>
        <end position="3599"/>
    </location>
</feature>
<feature type="region of interest" description="Disordered" evidence="2">
    <location>
        <begin position="2765"/>
        <end position="2787"/>
    </location>
</feature>
<keyword evidence="1" id="KW-0732">Signal</keyword>
<feature type="compositionally biased region" description="Pro residues" evidence="2">
    <location>
        <begin position="3944"/>
        <end position="3954"/>
    </location>
</feature>
<name>A0ABT3KSI3_9BURK</name>
<feature type="domain" description="Bacterial Ig-like" evidence="3">
    <location>
        <begin position="646"/>
        <end position="748"/>
    </location>
</feature>
<gene>
    <name evidence="4" type="ORF">D5039_08790</name>
</gene>